<gene>
    <name evidence="2" type="ORF">JZ751_014599</name>
</gene>
<dbReference type="OrthoDB" id="8809203at2759"/>
<accession>A0A8T2N243</accession>
<dbReference type="Proteomes" id="UP000824540">
    <property type="component" value="Unassembled WGS sequence"/>
</dbReference>
<evidence type="ECO:0000256" key="1">
    <source>
        <dbReference type="SAM" id="MobiDB-lite"/>
    </source>
</evidence>
<organism evidence="2 3">
    <name type="scientific">Albula glossodonta</name>
    <name type="common">roundjaw bonefish</name>
    <dbReference type="NCBI Taxonomy" id="121402"/>
    <lineage>
        <taxon>Eukaryota</taxon>
        <taxon>Metazoa</taxon>
        <taxon>Chordata</taxon>
        <taxon>Craniata</taxon>
        <taxon>Vertebrata</taxon>
        <taxon>Euteleostomi</taxon>
        <taxon>Actinopterygii</taxon>
        <taxon>Neopterygii</taxon>
        <taxon>Teleostei</taxon>
        <taxon>Albuliformes</taxon>
        <taxon>Albulidae</taxon>
        <taxon>Albula</taxon>
    </lineage>
</organism>
<dbReference type="AlphaFoldDB" id="A0A8T2N243"/>
<sequence length="107" mass="12143">MYRVVLLNLHHVPDGDIVWVLSMYCCNCGTQMTLDIPPEVKLEGESENVLSSSYDTSQNGRRKTRGQFTVREASLRTRSPKDRRVKMSPGQQIRAHKEQGSAVTHDL</sequence>
<feature type="region of interest" description="Disordered" evidence="1">
    <location>
        <begin position="72"/>
        <end position="107"/>
    </location>
</feature>
<dbReference type="EMBL" id="JAFBMS010000237">
    <property type="protein sequence ID" value="KAG9332501.1"/>
    <property type="molecule type" value="Genomic_DNA"/>
</dbReference>
<feature type="region of interest" description="Disordered" evidence="1">
    <location>
        <begin position="47"/>
        <end position="66"/>
    </location>
</feature>
<comment type="caution">
    <text evidence="2">The sequence shown here is derived from an EMBL/GenBank/DDBJ whole genome shotgun (WGS) entry which is preliminary data.</text>
</comment>
<proteinExistence type="predicted"/>
<name>A0A8T2N243_9TELE</name>
<evidence type="ECO:0000313" key="3">
    <source>
        <dbReference type="Proteomes" id="UP000824540"/>
    </source>
</evidence>
<feature type="compositionally biased region" description="Basic and acidic residues" evidence="1">
    <location>
        <begin position="95"/>
        <end position="107"/>
    </location>
</feature>
<keyword evidence="3" id="KW-1185">Reference proteome</keyword>
<reference evidence="2" key="1">
    <citation type="thesis" date="2021" institute="BYU ScholarsArchive" country="Provo, UT, USA">
        <title>Applications of and Algorithms for Genome Assembly and Genomic Analyses with an Emphasis on Marine Teleosts.</title>
        <authorList>
            <person name="Pickett B.D."/>
        </authorList>
    </citation>
    <scope>NUCLEOTIDE SEQUENCE</scope>
    <source>
        <strain evidence="2">HI-2016</strain>
    </source>
</reference>
<feature type="compositionally biased region" description="Polar residues" evidence="1">
    <location>
        <begin position="48"/>
        <end position="59"/>
    </location>
</feature>
<protein>
    <submittedName>
        <fullName evidence="2">Uncharacterized protein</fullName>
    </submittedName>
</protein>
<feature type="compositionally biased region" description="Basic and acidic residues" evidence="1">
    <location>
        <begin position="73"/>
        <end position="82"/>
    </location>
</feature>
<evidence type="ECO:0000313" key="2">
    <source>
        <dbReference type="EMBL" id="KAG9332501.1"/>
    </source>
</evidence>